<dbReference type="Proteomes" id="UP000009222">
    <property type="component" value="Chromosome"/>
</dbReference>
<dbReference type="STRING" id="545695.TREAZ_0751"/>
<proteinExistence type="predicted"/>
<dbReference type="KEGG" id="taz:TREAZ_0751"/>
<dbReference type="InParanoid" id="F5YA81"/>
<dbReference type="HOGENOM" id="CLU_3067316_0_0_12"/>
<sequence length="53" mass="5866">MISLTNIGLLDVLQQVYQSVTVTPQIAAEYGELLPSWITVKAVEDTQKIAVYN</sequence>
<evidence type="ECO:0000313" key="1">
    <source>
        <dbReference type="EMBL" id="AEF82735.1"/>
    </source>
</evidence>
<evidence type="ECO:0000313" key="2">
    <source>
        <dbReference type="Proteomes" id="UP000009222"/>
    </source>
</evidence>
<dbReference type="EMBL" id="CP001841">
    <property type="protein sequence ID" value="AEF82735.1"/>
    <property type="molecule type" value="Genomic_DNA"/>
</dbReference>
<accession>F5YA81</accession>
<keyword evidence="2" id="KW-1185">Reference proteome</keyword>
<name>F5YA81_LEAAZ</name>
<reference evidence="1 2" key="2">
    <citation type="journal article" date="2011" name="ISME J.">
        <title>RNA-seq reveals cooperative metabolic interactions between two termite-gut spirochete species in co-culture.</title>
        <authorList>
            <person name="Rosenthal A.Z."/>
            <person name="Matson E.G."/>
            <person name="Eldar A."/>
            <person name="Leadbetter J.R."/>
        </authorList>
    </citation>
    <scope>NUCLEOTIDE SEQUENCE [LARGE SCALE GENOMIC DNA]</scope>
    <source>
        <strain evidence="2">ATCC BAA-888 / DSM 13862 / ZAS-9</strain>
    </source>
</reference>
<organism evidence="1 2">
    <name type="scientific">Leadbettera azotonutricia (strain ATCC BAA-888 / DSM 13862 / ZAS-9)</name>
    <name type="common">Treponema azotonutricium</name>
    <dbReference type="NCBI Taxonomy" id="545695"/>
    <lineage>
        <taxon>Bacteria</taxon>
        <taxon>Pseudomonadati</taxon>
        <taxon>Spirochaetota</taxon>
        <taxon>Spirochaetia</taxon>
        <taxon>Spirochaetales</taxon>
        <taxon>Breznakiellaceae</taxon>
        <taxon>Leadbettera</taxon>
    </lineage>
</organism>
<protein>
    <submittedName>
        <fullName evidence="1">Uncharacterized protein</fullName>
    </submittedName>
</protein>
<reference evidence="2" key="1">
    <citation type="submission" date="2009-12" db="EMBL/GenBank/DDBJ databases">
        <title>Complete sequence of Treponema azotonutricium strain ZAS-9.</title>
        <authorList>
            <person name="Tetu S.G."/>
            <person name="Matson E."/>
            <person name="Ren Q."/>
            <person name="Seshadri R."/>
            <person name="Elbourne L."/>
            <person name="Hassan K.A."/>
            <person name="Durkin A."/>
            <person name="Radune D."/>
            <person name="Mohamoud Y."/>
            <person name="Shay R."/>
            <person name="Jin S."/>
            <person name="Zhang X."/>
            <person name="Lucey K."/>
            <person name="Ballor N.R."/>
            <person name="Ottesen E."/>
            <person name="Rosenthal R."/>
            <person name="Allen A."/>
            <person name="Leadbetter J.R."/>
            <person name="Paulsen I.T."/>
        </authorList>
    </citation>
    <scope>NUCLEOTIDE SEQUENCE [LARGE SCALE GENOMIC DNA]</scope>
    <source>
        <strain evidence="2">ATCC BAA-888 / DSM 13862 / ZAS-9</strain>
    </source>
</reference>
<dbReference type="AlphaFoldDB" id="F5YA81"/>
<gene>
    <name evidence="1" type="ordered locus">TREAZ_0751</name>
</gene>